<evidence type="ECO:0000256" key="1">
    <source>
        <dbReference type="SAM" id="SignalP"/>
    </source>
</evidence>
<feature type="signal peptide" evidence="1">
    <location>
        <begin position="1"/>
        <end position="26"/>
    </location>
</feature>
<evidence type="ECO:0000313" key="2">
    <source>
        <dbReference type="EMBL" id="MDP1521492.1"/>
    </source>
</evidence>
<organism evidence="2 3">
    <name type="scientific">Porticoccus litoralis</name>
    <dbReference type="NCBI Taxonomy" id="434086"/>
    <lineage>
        <taxon>Bacteria</taxon>
        <taxon>Pseudomonadati</taxon>
        <taxon>Pseudomonadota</taxon>
        <taxon>Gammaproteobacteria</taxon>
        <taxon>Cellvibrionales</taxon>
        <taxon>Porticoccaceae</taxon>
        <taxon>Porticoccus</taxon>
    </lineage>
</organism>
<accession>A0AAW8B501</accession>
<dbReference type="SUPFAM" id="SSF63829">
    <property type="entry name" value="Calcium-dependent phosphotriesterase"/>
    <property type="match status" value="1"/>
</dbReference>
<dbReference type="RefSeq" id="WP_305171154.1">
    <property type="nucleotide sequence ID" value="NZ_JAUUUU010000007.1"/>
</dbReference>
<proteinExistence type="predicted"/>
<keyword evidence="1" id="KW-0732">Signal</keyword>
<comment type="caution">
    <text evidence="2">The sequence shown here is derived from an EMBL/GenBank/DDBJ whole genome shotgun (WGS) entry which is preliminary data.</text>
</comment>
<evidence type="ECO:0008006" key="4">
    <source>
        <dbReference type="Google" id="ProtNLM"/>
    </source>
</evidence>
<name>A0AAW8B501_9GAMM</name>
<keyword evidence="3" id="KW-1185">Reference proteome</keyword>
<reference evidence="2" key="1">
    <citation type="journal article" date="2010" name="Int. J. Syst. Evol. Microbiol.">
        <title>Porticoccus litoralis gen. nov., sp. nov., a gammaproteobacterium isolated from the Yellow Sea.</title>
        <authorList>
            <person name="Oh H.M."/>
            <person name="Kim H."/>
            <person name="Kim K.M."/>
            <person name="Min G.S."/>
            <person name="Cho J.C."/>
        </authorList>
    </citation>
    <scope>NUCLEOTIDE SEQUENCE</scope>
    <source>
        <strain evidence="2">DSM 25064</strain>
    </source>
</reference>
<evidence type="ECO:0000313" key="3">
    <source>
        <dbReference type="Proteomes" id="UP001178354"/>
    </source>
</evidence>
<dbReference type="Proteomes" id="UP001178354">
    <property type="component" value="Unassembled WGS sequence"/>
</dbReference>
<dbReference type="EMBL" id="JAUUUU010000007">
    <property type="protein sequence ID" value="MDP1521492.1"/>
    <property type="molecule type" value="Genomic_DNA"/>
</dbReference>
<gene>
    <name evidence="2" type="ORF">Q8A57_10975</name>
</gene>
<dbReference type="AlphaFoldDB" id="A0AAW8B501"/>
<dbReference type="InterPro" id="IPR011042">
    <property type="entry name" value="6-blade_b-propeller_TolB-like"/>
</dbReference>
<protein>
    <recommendedName>
        <fullName evidence="4">SMP-30/Gluconolactonase/LRE-like region domain-containing protein</fullName>
    </recommendedName>
</protein>
<reference evidence="2" key="2">
    <citation type="submission" date="2023-08" db="EMBL/GenBank/DDBJ databases">
        <authorList>
            <person name="Luo J."/>
        </authorList>
    </citation>
    <scope>NUCLEOTIDE SEQUENCE</scope>
    <source>
        <strain evidence="2">DSM 25064</strain>
    </source>
</reference>
<dbReference type="Gene3D" id="2.120.10.30">
    <property type="entry name" value="TolB, C-terminal domain"/>
    <property type="match status" value="1"/>
</dbReference>
<sequence length="299" mass="31834">MNQARNPKGLIWLLLLAVSWPLNTLAGGNETTAIVVEDVGFATPESVEYYADEDVYLVTNINGSPFDAAGNGFISKIKPDGTVINLKWIDGAKDGITLHSPKGAAIVDNLLFVTDRNQVQIFELPSGTQKASVTIESSVFLNGITPAGDGSVYVTDSGYLEEFKASGTDGIYKVSANGDHQLIINDADMGHPNGVLVKGDELLVVSFGSGELYSVNSSGGINKLPTPPSGNLDGLVELHKGQYAMSSWGGSAIYVYHPDGSFSTLTEAVDAPADLGIDTKRQRLLIPLFKQDKVIIQPY</sequence>
<feature type="chain" id="PRO_5043499483" description="SMP-30/Gluconolactonase/LRE-like region domain-containing protein" evidence="1">
    <location>
        <begin position="27"/>
        <end position="299"/>
    </location>
</feature>